<keyword evidence="7 15" id="KW-0479">Metal-binding</keyword>
<dbReference type="SMART" id="SM00896">
    <property type="entry name" value="FDX-ACB"/>
    <property type="match status" value="1"/>
</dbReference>
<evidence type="ECO:0000256" key="2">
    <source>
        <dbReference type="ARBA" id="ARBA00008653"/>
    </source>
</evidence>
<accession>A0A5C4RYG2</accession>
<evidence type="ECO:0000313" key="20">
    <source>
        <dbReference type="EMBL" id="TNJ36008.1"/>
    </source>
</evidence>
<evidence type="ECO:0000256" key="15">
    <source>
        <dbReference type="HAMAP-Rule" id="MF_00283"/>
    </source>
</evidence>
<organism evidence="20 21">
    <name type="scientific">Prosthecochloris vibrioformis</name>
    <name type="common">Chlorobium vibrioforme</name>
    <dbReference type="NCBI Taxonomy" id="1098"/>
    <lineage>
        <taxon>Bacteria</taxon>
        <taxon>Pseudomonadati</taxon>
        <taxon>Chlorobiota</taxon>
        <taxon>Chlorobiia</taxon>
        <taxon>Chlorobiales</taxon>
        <taxon>Chlorobiaceae</taxon>
        <taxon>Prosthecochloris</taxon>
    </lineage>
</organism>
<evidence type="ECO:0000256" key="12">
    <source>
        <dbReference type="ARBA" id="ARBA00022917"/>
    </source>
</evidence>
<keyword evidence="9 15" id="KW-0067">ATP-binding</keyword>
<feature type="domain" description="TRNA-binding" evidence="17">
    <location>
        <begin position="40"/>
        <end position="153"/>
    </location>
</feature>
<dbReference type="PANTHER" id="PTHR10947">
    <property type="entry name" value="PHENYLALANYL-TRNA SYNTHETASE BETA CHAIN AND LEUCINE-RICH REPEAT-CONTAINING PROTEIN 47"/>
    <property type="match status" value="1"/>
</dbReference>
<dbReference type="RefSeq" id="WP_139626818.1">
    <property type="nucleotide sequence ID" value="NZ_VDCI01000009.1"/>
</dbReference>
<name>A0A5C4RYG2_PROVB</name>
<dbReference type="HAMAP" id="MF_00283">
    <property type="entry name" value="Phe_tRNA_synth_beta1"/>
    <property type="match status" value="1"/>
</dbReference>
<feature type="binding site" evidence="15">
    <location>
        <position position="459"/>
    </location>
    <ligand>
        <name>Mg(2+)</name>
        <dbReference type="ChEBI" id="CHEBI:18420"/>
        <note>shared with alpha subunit</note>
    </ligand>
</feature>
<dbReference type="SUPFAM" id="SSF54991">
    <property type="entry name" value="Anticodon-binding domain of PheRS"/>
    <property type="match status" value="1"/>
</dbReference>
<dbReference type="Proteomes" id="UP000309544">
    <property type="component" value="Unassembled WGS sequence"/>
</dbReference>
<comment type="similarity">
    <text evidence="2 15">Belongs to the phenylalanyl-tRNA synthetase beta subunit family. Type 1 subfamily.</text>
</comment>
<dbReference type="InterPro" id="IPR041616">
    <property type="entry name" value="PheRS_beta_core"/>
</dbReference>
<dbReference type="SUPFAM" id="SSF46955">
    <property type="entry name" value="Putative DNA-binding domain"/>
    <property type="match status" value="1"/>
</dbReference>
<dbReference type="Gene3D" id="2.40.50.140">
    <property type="entry name" value="Nucleic acid-binding proteins"/>
    <property type="match status" value="1"/>
</dbReference>
<dbReference type="Gene3D" id="3.30.56.10">
    <property type="match status" value="2"/>
</dbReference>
<dbReference type="SUPFAM" id="SSF50249">
    <property type="entry name" value="Nucleic acid-binding proteins"/>
    <property type="match status" value="1"/>
</dbReference>
<dbReference type="Pfam" id="PF03483">
    <property type="entry name" value="B3_4"/>
    <property type="match status" value="1"/>
</dbReference>
<dbReference type="PANTHER" id="PTHR10947:SF0">
    <property type="entry name" value="PHENYLALANINE--TRNA LIGASE BETA SUBUNIT"/>
    <property type="match status" value="1"/>
</dbReference>
<comment type="caution">
    <text evidence="20">The sequence shown here is derived from an EMBL/GenBank/DDBJ whole genome shotgun (WGS) entry which is preliminary data.</text>
</comment>
<dbReference type="InterPro" id="IPR045864">
    <property type="entry name" value="aa-tRNA-synth_II/BPL/LPL"/>
</dbReference>
<dbReference type="AlphaFoldDB" id="A0A5C4RYG2"/>
<dbReference type="GO" id="GO:0000287">
    <property type="term" value="F:magnesium ion binding"/>
    <property type="evidence" value="ECO:0007669"/>
    <property type="project" value="UniProtKB-UniRule"/>
</dbReference>
<keyword evidence="11 16" id="KW-0694">RNA-binding</keyword>
<feature type="domain" description="FDX-ACB" evidence="18">
    <location>
        <begin position="708"/>
        <end position="801"/>
    </location>
</feature>
<proteinExistence type="inferred from homology"/>
<dbReference type="NCBIfam" id="TIGR00472">
    <property type="entry name" value="pheT_bact"/>
    <property type="match status" value="1"/>
</dbReference>
<evidence type="ECO:0000259" key="18">
    <source>
        <dbReference type="PROSITE" id="PS51447"/>
    </source>
</evidence>
<dbReference type="InterPro" id="IPR005146">
    <property type="entry name" value="B3/B4_tRNA-bd"/>
</dbReference>
<dbReference type="EMBL" id="VDCI01000009">
    <property type="protein sequence ID" value="TNJ36008.1"/>
    <property type="molecule type" value="Genomic_DNA"/>
</dbReference>
<dbReference type="GO" id="GO:0004826">
    <property type="term" value="F:phenylalanine-tRNA ligase activity"/>
    <property type="evidence" value="ECO:0007669"/>
    <property type="project" value="UniProtKB-UniRule"/>
</dbReference>
<feature type="binding site" evidence="15">
    <location>
        <position position="463"/>
    </location>
    <ligand>
        <name>Mg(2+)</name>
        <dbReference type="ChEBI" id="CHEBI:18420"/>
        <note>shared with alpha subunit</note>
    </ligand>
</feature>
<evidence type="ECO:0000256" key="5">
    <source>
        <dbReference type="ARBA" id="ARBA00022555"/>
    </source>
</evidence>
<feature type="domain" description="B5" evidence="19">
    <location>
        <begin position="399"/>
        <end position="475"/>
    </location>
</feature>
<keyword evidence="12 15" id="KW-0648">Protein biosynthesis</keyword>
<dbReference type="CDD" id="cd02796">
    <property type="entry name" value="tRNA_bind_bactPheRS"/>
    <property type="match status" value="1"/>
</dbReference>
<dbReference type="InterPro" id="IPR012340">
    <property type="entry name" value="NA-bd_OB-fold"/>
</dbReference>
<dbReference type="PROSITE" id="PS50886">
    <property type="entry name" value="TRBD"/>
    <property type="match status" value="1"/>
</dbReference>
<dbReference type="Gene3D" id="3.50.40.10">
    <property type="entry name" value="Phenylalanyl-trna Synthetase, Chain B, domain 3"/>
    <property type="match status" value="1"/>
</dbReference>
<dbReference type="Pfam" id="PF03484">
    <property type="entry name" value="B5"/>
    <property type="match status" value="1"/>
</dbReference>
<dbReference type="EC" id="6.1.1.20" evidence="15"/>
<evidence type="ECO:0000256" key="16">
    <source>
        <dbReference type="PROSITE-ProRule" id="PRU00209"/>
    </source>
</evidence>
<dbReference type="SMART" id="SM00873">
    <property type="entry name" value="B3_4"/>
    <property type="match status" value="1"/>
</dbReference>
<dbReference type="GO" id="GO:0005524">
    <property type="term" value="F:ATP binding"/>
    <property type="evidence" value="ECO:0007669"/>
    <property type="project" value="UniProtKB-UniRule"/>
</dbReference>
<feature type="binding site" evidence="15">
    <location>
        <position position="462"/>
    </location>
    <ligand>
        <name>Mg(2+)</name>
        <dbReference type="ChEBI" id="CHEBI:18420"/>
        <note>shared with alpha subunit</note>
    </ligand>
</feature>
<evidence type="ECO:0000256" key="8">
    <source>
        <dbReference type="ARBA" id="ARBA00022741"/>
    </source>
</evidence>
<evidence type="ECO:0000256" key="4">
    <source>
        <dbReference type="ARBA" id="ARBA00022490"/>
    </source>
</evidence>
<evidence type="ECO:0000256" key="11">
    <source>
        <dbReference type="ARBA" id="ARBA00022884"/>
    </source>
</evidence>
<dbReference type="PROSITE" id="PS51483">
    <property type="entry name" value="B5"/>
    <property type="match status" value="1"/>
</dbReference>
<sequence>MKISVNWLQDFIPSFAPDIPSFVDQLTYSGLEVEGIETTTLPDDKVLVGHVLSVAQHPDADRLKMCMVDVGQDEPLQIVCGAPNVATGMKVPVATIGAKLTTASGESFTIKKSKLRGQRSFGMICAADELGLPGGHDGVMELDPEAVTGALFASCLQADTVLDIAVTPNRPDVLSHFGVAREVAGTEQVVRPSAPTLSFAPSSTLIELADRDACPYYSGVVIRGIKVAESPLWLRDRLESIGLKPKNNIVDITNYILHAFGQPLHAFDLAALEGPGVRVRTDIDRELQVLNQEICRLRPGMAVICDHEKPLAVAGVMGGFDSAVTVSTTDILLESAWFEPASVRKTAKQLGLSTDASYRYERGVDPRGVIPAAEYAVMLILELAGGEVVESAVAGGLPGDPAPVMFRPSRARDILGCDIDDEDMVAMLSFIGFAPLERSDAGILFSVPSFRFDVEQEIDLVEEVARLKGYDTIEASGRMVASYPQARSFPEHFPDFLRALMAGLQFREVLTNPLMTKREAGLFSEKTVAPLNPISEGLEVLRPSLVPAILKVVGHNIRHGNRDLQLFEVANSFEESNGRNDTDNPLQDYLERETLALVVTGSRYPVNWSHKPEQVDFYDLKGAVEMLLDKLNLLDKSALNIYNDNTLSIEVRLDDGKESPVFQAGRIMIMPEEVLKEFDIDQPVFAAELDVDVLARCYKRDVVYQSPSKYPVVQRDLSFQVPERVTAHDLLGCIGSCDELIRNVTVFDLFERKMDDGTTEKSVAVAMYLGDNRATLKDEQINSIISKVVARVESELGAVIRQA</sequence>
<dbReference type="GO" id="GO:0009328">
    <property type="term" value="C:phenylalanine-tRNA ligase complex"/>
    <property type="evidence" value="ECO:0007669"/>
    <property type="project" value="TreeGrafter"/>
</dbReference>
<dbReference type="Gene3D" id="3.30.70.380">
    <property type="entry name" value="Ferrodoxin-fold anticodon-binding domain"/>
    <property type="match status" value="1"/>
</dbReference>
<comment type="cofactor">
    <cofactor evidence="15">
        <name>Mg(2+)</name>
        <dbReference type="ChEBI" id="CHEBI:18420"/>
    </cofactor>
    <text evidence="15">Binds 2 magnesium ions per tetramer.</text>
</comment>
<keyword evidence="10 15" id="KW-0460">Magnesium</keyword>
<protein>
    <recommendedName>
        <fullName evidence="15">Phenylalanine--tRNA ligase beta subunit</fullName>
        <ecNumber evidence="15">6.1.1.20</ecNumber>
    </recommendedName>
    <alternativeName>
        <fullName evidence="15">Phenylalanyl-tRNA synthetase beta subunit</fullName>
        <shortName evidence="15">PheRS</shortName>
    </alternativeName>
</protein>
<dbReference type="GO" id="GO:0000049">
    <property type="term" value="F:tRNA binding"/>
    <property type="evidence" value="ECO:0007669"/>
    <property type="project" value="UniProtKB-UniRule"/>
</dbReference>
<dbReference type="SMART" id="SM00874">
    <property type="entry name" value="B5"/>
    <property type="match status" value="1"/>
</dbReference>
<keyword evidence="21" id="KW-1185">Reference proteome</keyword>
<dbReference type="InterPro" id="IPR045060">
    <property type="entry name" value="Phe-tRNA-ligase_IIc_bsu"/>
</dbReference>
<evidence type="ECO:0000259" key="17">
    <source>
        <dbReference type="PROSITE" id="PS50886"/>
    </source>
</evidence>
<dbReference type="InterPro" id="IPR020825">
    <property type="entry name" value="Phe-tRNA_synthase-like_B3/B4"/>
</dbReference>
<dbReference type="FunFam" id="2.40.50.140:FF:000045">
    <property type="entry name" value="Phenylalanine--tRNA ligase beta subunit"/>
    <property type="match status" value="1"/>
</dbReference>
<dbReference type="InterPro" id="IPR004532">
    <property type="entry name" value="Phe-tRNA-ligase_IIc_bsu_bact"/>
</dbReference>
<keyword evidence="5 16" id="KW-0820">tRNA-binding</keyword>
<dbReference type="Pfam" id="PF17759">
    <property type="entry name" value="tRNA_synthFbeta"/>
    <property type="match status" value="1"/>
</dbReference>
<dbReference type="CDD" id="cd00769">
    <property type="entry name" value="PheRS_beta_core"/>
    <property type="match status" value="1"/>
</dbReference>
<dbReference type="GO" id="GO:0006432">
    <property type="term" value="P:phenylalanyl-tRNA aminoacylation"/>
    <property type="evidence" value="ECO:0007669"/>
    <property type="project" value="UniProtKB-UniRule"/>
</dbReference>
<evidence type="ECO:0000256" key="13">
    <source>
        <dbReference type="ARBA" id="ARBA00023146"/>
    </source>
</evidence>
<keyword evidence="4 15" id="KW-0963">Cytoplasm</keyword>
<reference evidence="20 21" key="1">
    <citation type="submission" date="2019-05" db="EMBL/GenBank/DDBJ databases">
        <title>Draft Whole-Genome sequence of the green sulfur bacterium Prosthecochloris vibrioformis DSM 260.</title>
        <authorList>
            <person name="Meyer T.E."/>
            <person name="Kyndt J.A."/>
        </authorList>
    </citation>
    <scope>NUCLEOTIDE SEQUENCE [LARGE SCALE GENOMIC DNA]</scope>
    <source>
        <strain evidence="20 21">DSM 260</strain>
    </source>
</reference>
<evidence type="ECO:0000259" key="19">
    <source>
        <dbReference type="PROSITE" id="PS51483"/>
    </source>
</evidence>
<keyword evidence="6 15" id="KW-0436">Ligase</keyword>
<dbReference type="SUPFAM" id="SSF55681">
    <property type="entry name" value="Class II aaRS and biotin synthetases"/>
    <property type="match status" value="1"/>
</dbReference>
<gene>
    <name evidence="15" type="primary">pheT</name>
    <name evidence="20" type="ORF">FGF68_09160</name>
</gene>
<comment type="subunit">
    <text evidence="3 15">Tetramer of two alpha and two beta subunits.</text>
</comment>
<evidence type="ECO:0000256" key="7">
    <source>
        <dbReference type="ARBA" id="ARBA00022723"/>
    </source>
</evidence>
<dbReference type="Gene3D" id="3.30.930.10">
    <property type="entry name" value="Bira Bifunctional Protein, Domain 2"/>
    <property type="match status" value="1"/>
</dbReference>
<dbReference type="InterPro" id="IPR036690">
    <property type="entry name" value="Fdx_antiC-bd_sf"/>
</dbReference>
<feature type="binding site" evidence="15">
    <location>
        <position position="453"/>
    </location>
    <ligand>
        <name>Mg(2+)</name>
        <dbReference type="ChEBI" id="CHEBI:18420"/>
        <note>shared with alpha subunit</note>
    </ligand>
</feature>
<evidence type="ECO:0000256" key="9">
    <source>
        <dbReference type="ARBA" id="ARBA00022840"/>
    </source>
</evidence>
<keyword evidence="13 15" id="KW-0030">Aminoacyl-tRNA synthetase</keyword>
<dbReference type="InterPro" id="IPR005121">
    <property type="entry name" value="Fdx_antiC-bd"/>
</dbReference>
<dbReference type="InterPro" id="IPR002547">
    <property type="entry name" value="tRNA-bd_dom"/>
</dbReference>
<comment type="subcellular location">
    <subcellularLocation>
        <location evidence="1 15">Cytoplasm</location>
    </subcellularLocation>
</comment>
<dbReference type="InterPro" id="IPR005147">
    <property type="entry name" value="tRNA_synthase_B5-dom"/>
</dbReference>
<dbReference type="PROSITE" id="PS51447">
    <property type="entry name" value="FDX_ACB"/>
    <property type="match status" value="1"/>
</dbReference>
<comment type="catalytic activity">
    <reaction evidence="14 15">
        <text>tRNA(Phe) + L-phenylalanine + ATP = L-phenylalanyl-tRNA(Phe) + AMP + diphosphate + H(+)</text>
        <dbReference type="Rhea" id="RHEA:19413"/>
        <dbReference type="Rhea" id="RHEA-COMP:9668"/>
        <dbReference type="Rhea" id="RHEA-COMP:9699"/>
        <dbReference type="ChEBI" id="CHEBI:15378"/>
        <dbReference type="ChEBI" id="CHEBI:30616"/>
        <dbReference type="ChEBI" id="CHEBI:33019"/>
        <dbReference type="ChEBI" id="CHEBI:58095"/>
        <dbReference type="ChEBI" id="CHEBI:78442"/>
        <dbReference type="ChEBI" id="CHEBI:78531"/>
        <dbReference type="ChEBI" id="CHEBI:456215"/>
        <dbReference type="EC" id="6.1.1.20"/>
    </reaction>
</comment>
<evidence type="ECO:0000256" key="14">
    <source>
        <dbReference type="ARBA" id="ARBA00049255"/>
    </source>
</evidence>
<keyword evidence="8 15" id="KW-0547">Nucleotide-binding</keyword>
<dbReference type="NCBIfam" id="NF045760">
    <property type="entry name" value="YtpR"/>
    <property type="match status" value="1"/>
</dbReference>
<evidence type="ECO:0000256" key="10">
    <source>
        <dbReference type="ARBA" id="ARBA00022842"/>
    </source>
</evidence>
<dbReference type="SUPFAM" id="SSF56037">
    <property type="entry name" value="PheT/TilS domain"/>
    <property type="match status" value="1"/>
</dbReference>
<evidence type="ECO:0000256" key="3">
    <source>
        <dbReference type="ARBA" id="ARBA00011209"/>
    </source>
</evidence>
<dbReference type="Pfam" id="PF03147">
    <property type="entry name" value="FDX-ACB"/>
    <property type="match status" value="1"/>
</dbReference>
<dbReference type="InterPro" id="IPR033714">
    <property type="entry name" value="tRNA_bind_bactPheRS"/>
</dbReference>
<dbReference type="Pfam" id="PF01588">
    <property type="entry name" value="tRNA_bind"/>
    <property type="match status" value="1"/>
</dbReference>
<evidence type="ECO:0000313" key="21">
    <source>
        <dbReference type="Proteomes" id="UP000309544"/>
    </source>
</evidence>
<evidence type="ECO:0000256" key="1">
    <source>
        <dbReference type="ARBA" id="ARBA00004496"/>
    </source>
</evidence>
<evidence type="ECO:0000256" key="6">
    <source>
        <dbReference type="ARBA" id="ARBA00022598"/>
    </source>
</evidence>
<dbReference type="InterPro" id="IPR009061">
    <property type="entry name" value="DNA-bd_dom_put_sf"/>
</dbReference>